<name>A0A933L503_9HYPH</name>
<protein>
    <submittedName>
        <fullName evidence="1">Type 1 glutamine amidotransferase</fullName>
    </submittedName>
</protein>
<dbReference type="Proteomes" id="UP000782610">
    <property type="component" value="Unassembled WGS sequence"/>
</dbReference>
<comment type="caution">
    <text evidence="1">The sequence shown here is derived from an EMBL/GenBank/DDBJ whole genome shotgun (WGS) entry which is preliminary data.</text>
</comment>
<gene>
    <name evidence="1" type="ORF">HY834_15480</name>
</gene>
<reference evidence="1" key="1">
    <citation type="submission" date="2020-07" db="EMBL/GenBank/DDBJ databases">
        <title>Huge and variable diversity of episymbiotic CPR bacteria and DPANN archaea in groundwater ecosystems.</title>
        <authorList>
            <person name="He C.Y."/>
            <person name="Keren R."/>
            <person name="Whittaker M."/>
            <person name="Farag I.F."/>
            <person name="Doudna J."/>
            <person name="Cate J.H.D."/>
            <person name="Banfield J.F."/>
        </authorList>
    </citation>
    <scope>NUCLEOTIDE SEQUENCE</scope>
    <source>
        <strain evidence="1">NC_groundwater_1586_Pr3_B-0.1um_66_15</strain>
    </source>
</reference>
<dbReference type="AlphaFoldDB" id="A0A933L503"/>
<evidence type="ECO:0000313" key="2">
    <source>
        <dbReference type="Proteomes" id="UP000782610"/>
    </source>
</evidence>
<dbReference type="EMBL" id="JACRAF010000045">
    <property type="protein sequence ID" value="MBI4923145.1"/>
    <property type="molecule type" value="Genomic_DNA"/>
</dbReference>
<accession>A0A933L503</accession>
<evidence type="ECO:0000313" key="1">
    <source>
        <dbReference type="EMBL" id="MBI4923145.1"/>
    </source>
</evidence>
<feature type="non-terminal residue" evidence="1">
    <location>
        <position position="90"/>
    </location>
</feature>
<sequence length="90" mass="9829">MRLTLIQTGEVPEALRPRFGAYAPMFETMFAEAGEHFAQNTVRIAEGEPFPDAAGLDAILITGSAAGVYDNHLSWMEPLRAFIRAAYAAK</sequence>
<keyword evidence="1" id="KW-0315">Glutamine amidotransferase</keyword>
<dbReference type="Gene3D" id="3.40.50.880">
    <property type="match status" value="1"/>
</dbReference>
<proteinExistence type="predicted"/>
<organism evidence="1 2">
    <name type="scientific">Devosia nanyangense</name>
    <dbReference type="NCBI Taxonomy" id="1228055"/>
    <lineage>
        <taxon>Bacteria</taxon>
        <taxon>Pseudomonadati</taxon>
        <taxon>Pseudomonadota</taxon>
        <taxon>Alphaproteobacteria</taxon>
        <taxon>Hyphomicrobiales</taxon>
        <taxon>Devosiaceae</taxon>
        <taxon>Devosia</taxon>
    </lineage>
</organism>
<dbReference type="InterPro" id="IPR029062">
    <property type="entry name" value="Class_I_gatase-like"/>
</dbReference>
<dbReference type="SUPFAM" id="SSF52317">
    <property type="entry name" value="Class I glutamine amidotransferase-like"/>
    <property type="match status" value="1"/>
</dbReference>